<comment type="caution">
    <text evidence="1">The sequence shown here is derived from an EMBL/GenBank/DDBJ whole genome shotgun (WGS) entry which is preliminary data.</text>
</comment>
<gene>
    <name evidence="1" type="ORF">M9H77_34972</name>
</gene>
<protein>
    <submittedName>
        <fullName evidence="1">Uncharacterized protein</fullName>
    </submittedName>
</protein>
<proteinExistence type="predicted"/>
<keyword evidence="2" id="KW-1185">Reference proteome</keyword>
<evidence type="ECO:0000313" key="2">
    <source>
        <dbReference type="Proteomes" id="UP001060085"/>
    </source>
</evidence>
<reference evidence="2" key="1">
    <citation type="journal article" date="2023" name="Nat. Plants">
        <title>Single-cell RNA sequencing provides a high-resolution roadmap for understanding the multicellular compartmentation of specialized metabolism.</title>
        <authorList>
            <person name="Sun S."/>
            <person name="Shen X."/>
            <person name="Li Y."/>
            <person name="Li Y."/>
            <person name="Wang S."/>
            <person name="Li R."/>
            <person name="Zhang H."/>
            <person name="Shen G."/>
            <person name="Guo B."/>
            <person name="Wei J."/>
            <person name="Xu J."/>
            <person name="St-Pierre B."/>
            <person name="Chen S."/>
            <person name="Sun C."/>
        </authorList>
    </citation>
    <scope>NUCLEOTIDE SEQUENCE [LARGE SCALE GENOMIC DNA]</scope>
</reference>
<evidence type="ECO:0000313" key="1">
    <source>
        <dbReference type="EMBL" id="KAI5648967.1"/>
    </source>
</evidence>
<name>A0ACB9ZMP4_CATRO</name>
<organism evidence="1 2">
    <name type="scientific">Catharanthus roseus</name>
    <name type="common">Madagascar periwinkle</name>
    <name type="synonym">Vinca rosea</name>
    <dbReference type="NCBI Taxonomy" id="4058"/>
    <lineage>
        <taxon>Eukaryota</taxon>
        <taxon>Viridiplantae</taxon>
        <taxon>Streptophyta</taxon>
        <taxon>Embryophyta</taxon>
        <taxon>Tracheophyta</taxon>
        <taxon>Spermatophyta</taxon>
        <taxon>Magnoliopsida</taxon>
        <taxon>eudicotyledons</taxon>
        <taxon>Gunneridae</taxon>
        <taxon>Pentapetalae</taxon>
        <taxon>asterids</taxon>
        <taxon>lamiids</taxon>
        <taxon>Gentianales</taxon>
        <taxon>Apocynaceae</taxon>
        <taxon>Rauvolfioideae</taxon>
        <taxon>Vinceae</taxon>
        <taxon>Catharanthinae</taxon>
        <taxon>Catharanthus</taxon>
    </lineage>
</organism>
<dbReference type="Proteomes" id="UP001060085">
    <property type="component" value="Linkage Group LG08"/>
</dbReference>
<accession>A0ACB9ZMP4</accession>
<sequence>MVKIPFYLFKFKVFQIPTKILSFFLKKKKKKKARPMFLYPIMSWTDHHNPNRMSLFFNSRCQAGRVGNNPISSCLVLLFLVRFWRLNISVPLFYTEIGRPVLWIEEESVVCFSETSSDFEAPFLRVVIRRHPKPPRLLSRLTRTVEFRESGVENISDENITVILLNAFPESFNDTGNNPISFYVLRGDLAVSLLNESSSFLFLYYCPFSANSFVAVAVSRHSWLTACLGGL</sequence>
<dbReference type="EMBL" id="CM044708">
    <property type="protein sequence ID" value="KAI5648967.1"/>
    <property type="molecule type" value="Genomic_DNA"/>
</dbReference>